<protein>
    <submittedName>
        <fullName evidence="2">VOC family protein</fullName>
    </submittedName>
</protein>
<dbReference type="Proteomes" id="UP000825228">
    <property type="component" value="Unassembled WGS sequence"/>
</dbReference>
<dbReference type="PANTHER" id="PTHR35006">
    <property type="entry name" value="GLYOXALASE FAMILY PROTEIN (AFU_ORTHOLOGUE AFUA_5G14830)"/>
    <property type="match status" value="1"/>
</dbReference>
<evidence type="ECO:0000313" key="2">
    <source>
        <dbReference type="EMBL" id="MBY6366082.1"/>
    </source>
</evidence>
<dbReference type="SUPFAM" id="SSF54593">
    <property type="entry name" value="Glyoxalase/Bleomycin resistance protein/Dihydroxybiphenyl dioxygenase"/>
    <property type="match status" value="1"/>
</dbReference>
<comment type="caution">
    <text evidence="2">The sequence shown here is derived from an EMBL/GenBank/DDBJ whole genome shotgun (WGS) entry which is preliminary data.</text>
</comment>
<dbReference type="PANTHER" id="PTHR35006:SF2">
    <property type="entry name" value="GLYOXALASE FAMILY PROTEIN (AFU_ORTHOLOGUE AFUA_5G14830)"/>
    <property type="match status" value="1"/>
</dbReference>
<evidence type="ECO:0000313" key="3">
    <source>
        <dbReference type="Proteomes" id="UP000825228"/>
    </source>
</evidence>
<gene>
    <name evidence="2" type="ORF">HQ603_04865</name>
</gene>
<dbReference type="EMBL" id="JABUBU010000002">
    <property type="protein sequence ID" value="MBY6366082.1"/>
    <property type="molecule type" value="Genomic_DNA"/>
</dbReference>
<dbReference type="InterPro" id="IPR029068">
    <property type="entry name" value="Glyas_Bleomycin-R_OHBP_Dase"/>
</dbReference>
<dbReference type="Pfam" id="PF00903">
    <property type="entry name" value="Glyoxalase"/>
    <property type="match status" value="1"/>
</dbReference>
<accession>A0ABS7P2F8</accession>
<reference evidence="2 3" key="1">
    <citation type="submission" date="2020-06" db="EMBL/GenBank/DDBJ databases">
        <title>Taxonomy, biology and ecology of Rhodococcus bacteria occurring in California pistachio and other woody hosts as revealed by genome sequence analyses.</title>
        <authorList>
            <person name="Gai Y."/>
            <person name="Riely B."/>
        </authorList>
    </citation>
    <scope>NUCLEOTIDE SEQUENCE [LARGE SCALE GENOMIC DNA]</scope>
    <source>
        <strain evidence="2 3">BP-281</strain>
    </source>
</reference>
<dbReference type="InterPro" id="IPR037523">
    <property type="entry name" value="VOC_core"/>
</dbReference>
<keyword evidence="3" id="KW-1185">Reference proteome</keyword>
<name>A0ABS7P2F8_9NOCA</name>
<dbReference type="Gene3D" id="3.10.180.10">
    <property type="entry name" value="2,3-Dihydroxybiphenyl 1,2-Dioxygenase, domain 1"/>
    <property type="match status" value="1"/>
</dbReference>
<dbReference type="PROSITE" id="PS51819">
    <property type="entry name" value="VOC"/>
    <property type="match status" value="1"/>
</dbReference>
<sequence>MLDHVSIQAADIDAAVAFYVDVFQSLGLHEVLRYGGDDGPFVGIAGVDDFPRFWVNPLVDHGTRPIHLAFTAPTRHAVDEVYRRAVARGVEILHAPRVWPQYHAAYYGVFLRDPDGNNVEAVCHAAE</sequence>
<proteinExistence type="predicted"/>
<feature type="domain" description="VOC" evidence="1">
    <location>
        <begin position="1"/>
        <end position="124"/>
    </location>
</feature>
<dbReference type="InterPro" id="IPR004360">
    <property type="entry name" value="Glyas_Fos-R_dOase_dom"/>
</dbReference>
<evidence type="ECO:0000259" key="1">
    <source>
        <dbReference type="PROSITE" id="PS51819"/>
    </source>
</evidence>
<organism evidence="2 3">
    <name type="scientific">Rhodococcoides corynebacterioides</name>
    <dbReference type="NCBI Taxonomy" id="53972"/>
    <lineage>
        <taxon>Bacteria</taxon>
        <taxon>Bacillati</taxon>
        <taxon>Actinomycetota</taxon>
        <taxon>Actinomycetes</taxon>
        <taxon>Mycobacteriales</taxon>
        <taxon>Nocardiaceae</taxon>
        <taxon>Rhodococcoides</taxon>
    </lineage>
</organism>